<keyword evidence="6" id="KW-0915">Sodium</keyword>
<name>A0A8W8M2K2_MAGGI</name>
<dbReference type="GO" id="GO:0035869">
    <property type="term" value="C:ciliary transition zone"/>
    <property type="evidence" value="ECO:0007669"/>
    <property type="project" value="TreeGrafter"/>
</dbReference>
<dbReference type="GO" id="GO:0036064">
    <property type="term" value="C:ciliary basal body"/>
    <property type="evidence" value="ECO:0007669"/>
    <property type="project" value="TreeGrafter"/>
</dbReference>
<dbReference type="InterPro" id="IPR058765">
    <property type="entry name" value="NPHP4_C2-like"/>
</dbReference>
<dbReference type="CDD" id="cd22239">
    <property type="entry name" value="NPHP4"/>
    <property type="match status" value="1"/>
</dbReference>
<comment type="similarity">
    <text evidence="11">Belongs to the amiloride-sensitive sodium channel (TC 1.A.6) family.</text>
</comment>
<dbReference type="Pfam" id="PF26186">
    <property type="entry name" value="NPHP4_C2_3rd"/>
    <property type="match status" value="1"/>
</dbReference>
<evidence type="ECO:0000256" key="10">
    <source>
        <dbReference type="ARBA" id="ARBA00023303"/>
    </source>
</evidence>
<dbReference type="InterPro" id="IPR058764">
    <property type="entry name" value="NPHP4_SK"/>
</dbReference>
<evidence type="ECO:0000256" key="5">
    <source>
        <dbReference type="ARBA" id="ARBA00022989"/>
    </source>
</evidence>
<feature type="domain" description="NPHP4 C2-like" evidence="16">
    <location>
        <begin position="1204"/>
        <end position="1432"/>
    </location>
</feature>
<dbReference type="PANTHER" id="PTHR31043">
    <property type="entry name" value="NEPHROCYSTIN-4"/>
    <property type="match status" value="1"/>
</dbReference>
<keyword evidence="7 11" id="KW-0406">Ion transport</keyword>
<evidence type="ECO:0000259" key="19">
    <source>
        <dbReference type="Pfam" id="PF26190"/>
    </source>
</evidence>
<feature type="domain" description="NPHP4 SK-like" evidence="15">
    <location>
        <begin position="1520"/>
        <end position="1584"/>
    </location>
</feature>
<dbReference type="GO" id="GO:0090090">
    <property type="term" value="P:negative regulation of canonical Wnt signaling pathway"/>
    <property type="evidence" value="ECO:0007669"/>
    <property type="project" value="InterPro"/>
</dbReference>
<proteinExistence type="inferred from homology"/>
<sequence>MSRNNQKYHDGWTLGVDQEMAYRNSRNSGLFGLGSSPWEAQSHDTGSLSKRFYPDYRSADPRPDYEDREQKRETTVSKKSLRKIFNRFADRTAMQGVGYIKSAKLWYSRALWAFLLLVAIGWMVFHLFYLISQFLELPIQTKISLGFNNLQFPAVTLCNMNAVKWSRLPDTPLDLQEIVAKTDPDQFNPGADVPGKRKKRFVEGFDDFDFDNMSYYDDYYSDYYYVDDIFRGAERDSVFKIESSFRSLYLSMPRDTRIDVGHQIEDMLISCSYNGFKCYAENFTLVNTPEYGNCFTIQSKGFVAKKTGPKSGLTLILYMENDEYLKGLSQGYGMRLQIHDQDTFPLPDEEGIFVSSSYETHVGLRLKDITRVTPSYRDCENGQDFKRQHKMEYSRTVCRIVCEQSVMVRECGCYFHEYKEFYHFSNSPFKNKWCRTQSEISCINKIQREFKSQNRNCKCPNPCREKKYSLFPSSRQWPTEKYSNTLLTGLCERFPLQCFTLTSITDPRLLSLNFLKVTIYYEDLNYEKIEEEPEIATAQFASDVGGAIGLWIGLSVLAIFEVVQFFLELCKYGFHCSDIRYFSFWNLGERFKMAAFSSGQKWMDFFNQTIQLPPAFEREHSAPDVSTPIRISLNTIEGLTGKADAEKQPEYQVFVSLYDISYRKFFGKQWMGPLLTAHGGGAKRPKLKYNQNLYFHTPIYNANIVAVVEVVAVTQAGILKPKRVSCGWGIIKVFNEEKKSQEAAAQGNTLPAQKVQLNYGTPRALFFMDDPVDENEYLKPIPDCSLSFTVTKHKAMFSVMSLIPENTLIGAHDVIPGLVGSNNQNADALKKPKALNRVPIQINNLRIQLPPNIEKFEEELCEALHRDRERMENKKLSGNSISVQERRLIVGVHNGLNFVEKPETMYLDVYDEATRTLKPQNSPNLRRSKRFHSSQRSLTSTDSTSTCLVVKNKIELNEVIDDPMCAVLFTLEYVVGHKVSEEEKKLSQSITKGHVQTVSVRWGVWNPITQSNNPTIQVAFHGGPIKFPDEDFLFKRPDTKMQNSEASKFAGGTLTLQWTIGDGTGVEPLPISHLIQPGSMSSMRSDGDDNMLMDSPTGKKPPSGRRGPVHQTPQQSLMQPEMAASVYSGLIPQQMQPPMPMMPPGYPYMSMQQSMYGFGAAYQRSPRSTVKVSTEMQEIPFQPLHAPVMALPPQPNRQQGLSRAAYAKLYSTDFPAIVDANGEPPEVIDVRKPWEVDLNREIQDPFQCNEIVFQFLAFDRSSTGETSVTDYSNTMFFTFQFYRLPQVTTERVMLCKPKNELVSDNSSMPFIIHRLEKDHPGPAGLQIKYMMDPTYMKAGEMQMFLQHLSQQILYIDIWDGESLFLIGQCAVDLKFLCRNGHEAVQSTFELDVMKTEYEEASTKVMGTDPLTQHPGYKTWLNGKLHFRMANIGYMVDHRTKIETPIFIPNKSHLIVSQTAGNISYPGGSLQRESTSTKSGLASKKKVVRAHHIAEKNREIAQLLSTHNDQMIPEKDETPQEPDSEKRRKLARMEALRQKQGTDNKFNTVMAFKTEKQERMKDYKTMEIYRLQTKKDGIINMLSQSISTEHTINPSFGTSEFFEFVLKNPLNVQQTITIEHEDTDLRVITDAREWRYFKQLNGVHTQVEEDMFIKESTSEHPQIFLRPKETVQIPFKYLTFITNNAVNTTPPDPEKALKDDTGKRAVQAMQTKYVRVLFKGDDGKALSILQLKIEPQPHVVNQTLRFYHPEQTFFKKSIRLPGSQGLSGPPGGPGTVQFFVRCSDSNVIAECKPVQTGEPVDVFIKAALAASPQIKHFYACIYSDPFLSHPVQIWQLYIHALQKVDVSCVEGQTSRFNLLLRGTQAARLVRSFSSNPREMQLYPSEQFLLAAGAVHELSVAVRPMKEGTKQFHLNVVDVECHQLVRTWLISVSCQPPTISRAFELQLPVGGGKGSNKKITYTNPYPHRREYHVLSSREDLIQFRENHFTVEGGETYTIGLKFIPMMKHGVAEILVFINDEDDKNEETFKITATYT</sequence>
<keyword evidence="9 11" id="KW-0739">Sodium transport</keyword>
<evidence type="ECO:0000256" key="4">
    <source>
        <dbReference type="ARBA" id="ARBA00022692"/>
    </source>
</evidence>
<dbReference type="InterPro" id="IPR058686">
    <property type="entry name" value="Ig_NPHP4_3rd"/>
</dbReference>
<dbReference type="Proteomes" id="UP000005408">
    <property type="component" value="Unassembled WGS sequence"/>
</dbReference>
<keyword evidence="10 11" id="KW-0407">Ion channel</keyword>
<evidence type="ECO:0000256" key="13">
    <source>
        <dbReference type="SAM" id="Phobius"/>
    </source>
</evidence>
<dbReference type="GO" id="GO:1904491">
    <property type="term" value="P:protein localization to ciliary transition zone"/>
    <property type="evidence" value="ECO:0007669"/>
    <property type="project" value="TreeGrafter"/>
</dbReference>
<dbReference type="InterPro" id="IPR058685">
    <property type="entry name" value="Ig_NPHP4_4th"/>
</dbReference>
<dbReference type="Pfam" id="PF26173">
    <property type="entry name" value="NPHP4_SK"/>
    <property type="match status" value="1"/>
</dbReference>
<dbReference type="PANTHER" id="PTHR31043:SF3">
    <property type="entry name" value="NEPHROCYSTIN-4"/>
    <property type="match status" value="1"/>
</dbReference>
<feature type="region of interest" description="Disordered" evidence="12">
    <location>
        <begin position="37"/>
        <end position="74"/>
    </location>
</feature>
<keyword evidence="4 11" id="KW-0812">Transmembrane</keyword>
<evidence type="ECO:0000256" key="3">
    <source>
        <dbReference type="ARBA" id="ARBA00022461"/>
    </source>
</evidence>
<evidence type="ECO:0000256" key="1">
    <source>
        <dbReference type="ARBA" id="ARBA00004141"/>
    </source>
</evidence>
<evidence type="ECO:0000259" key="16">
    <source>
        <dbReference type="Pfam" id="PF26186"/>
    </source>
</evidence>
<evidence type="ECO:0000259" key="17">
    <source>
        <dbReference type="Pfam" id="PF26187"/>
    </source>
</evidence>
<evidence type="ECO:0000256" key="8">
    <source>
        <dbReference type="ARBA" id="ARBA00023136"/>
    </source>
</evidence>
<organism evidence="20 21">
    <name type="scientific">Magallana gigas</name>
    <name type="common">Pacific oyster</name>
    <name type="synonym">Crassostrea gigas</name>
    <dbReference type="NCBI Taxonomy" id="29159"/>
    <lineage>
        <taxon>Eukaryota</taxon>
        <taxon>Metazoa</taxon>
        <taxon>Spiralia</taxon>
        <taxon>Lophotrochozoa</taxon>
        <taxon>Mollusca</taxon>
        <taxon>Bivalvia</taxon>
        <taxon>Autobranchia</taxon>
        <taxon>Pteriomorphia</taxon>
        <taxon>Ostreida</taxon>
        <taxon>Ostreoidea</taxon>
        <taxon>Ostreidae</taxon>
        <taxon>Magallana</taxon>
    </lineage>
</organism>
<evidence type="ECO:0000256" key="6">
    <source>
        <dbReference type="ARBA" id="ARBA00023053"/>
    </source>
</evidence>
<evidence type="ECO:0000259" key="14">
    <source>
        <dbReference type="Pfam" id="PF26015"/>
    </source>
</evidence>
<feature type="region of interest" description="Disordered" evidence="12">
    <location>
        <begin position="918"/>
        <end position="938"/>
    </location>
</feature>
<feature type="domain" description="NPHP4 Ig-like" evidence="17">
    <location>
        <begin position="1938"/>
        <end position="2032"/>
    </location>
</feature>
<feature type="domain" description="NPHP4 Ig-like" evidence="18">
    <location>
        <begin position="1743"/>
        <end position="1838"/>
    </location>
</feature>
<dbReference type="Pfam" id="PF26190">
    <property type="entry name" value="Ig_NPHP4_1st"/>
    <property type="match status" value="1"/>
</dbReference>
<keyword evidence="5 13" id="KW-1133">Transmembrane helix</keyword>
<feature type="region of interest" description="Disordered" evidence="12">
    <location>
        <begin position="1076"/>
        <end position="1118"/>
    </location>
</feature>
<feature type="domain" description="NPHP4 Ig-like" evidence="14">
    <location>
        <begin position="1850"/>
        <end position="1933"/>
    </location>
</feature>
<dbReference type="InterPro" id="IPR029775">
    <property type="entry name" value="NPHP4"/>
</dbReference>
<evidence type="ECO:0000256" key="9">
    <source>
        <dbReference type="ARBA" id="ARBA00023201"/>
    </source>
</evidence>
<evidence type="ECO:0000256" key="2">
    <source>
        <dbReference type="ARBA" id="ARBA00022448"/>
    </source>
</evidence>
<dbReference type="Pfam" id="PF26189">
    <property type="entry name" value="Ig_NPHP4_2nd"/>
    <property type="match status" value="1"/>
</dbReference>
<dbReference type="GO" id="GO:0097730">
    <property type="term" value="C:non-motile cilium"/>
    <property type="evidence" value="ECO:0007669"/>
    <property type="project" value="InterPro"/>
</dbReference>
<evidence type="ECO:0000259" key="18">
    <source>
        <dbReference type="Pfam" id="PF26189"/>
    </source>
</evidence>
<dbReference type="InterPro" id="IPR058688">
    <property type="entry name" value="Ig_NPHP4_2nd"/>
</dbReference>
<keyword evidence="8 13" id="KW-0472">Membrane</keyword>
<dbReference type="GO" id="GO:0016020">
    <property type="term" value="C:membrane"/>
    <property type="evidence" value="ECO:0007669"/>
    <property type="project" value="UniProtKB-SubCell"/>
</dbReference>
<dbReference type="Pfam" id="PF26015">
    <property type="entry name" value="Ig_NPH4_3rd"/>
    <property type="match status" value="1"/>
</dbReference>
<dbReference type="GO" id="GO:0005272">
    <property type="term" value="F:sodium channel activity"/>
    <property type="evidence" value="ECO:0007669"/>
    <property type="project" value="UniProtKB-KW"/>
</dbReference>
<feature type="compositionally biased region" description="Basic and acidic residues" evidence="12">
    <location>
        <begin position="1511"/>
        <end position="1527"/>
    </location>
</feature>
<protein>
    <submittedName>
        <fullName evidence="20">Uncharacterized protein</fullName>
    </submittedName>
</protein>
<evidence type="ECO:0000313" key="20">
    <source>
        <dbReference type="EnsemblMetazoa" id="G3028.1:cds"/>
    </source>
</evidence>
<keyword evidence="2 11" id="KW-0813">Transport</keyword>
<comment type="subcellular location">
    <subcellularLocation>
        <location evidence="1">Membrane</location>
        <topology evidence="1">Multi-pass membrane protein</topology>
    </subcellularLocation>
</comment>
<dbReference type="Pfam" id="PF00858">
    <property type="entry name" value="ASC"/>
    <property type="match status" value="1"/>
</dbReference>
<evidence type="ECO:0000259" key="15">
    <source>
        <dbReference type="Pfam" id="PF26173"/>
    </source>
</evidence>
<dbReference type="PROSITE" id="PS01206">
    <property type="entry name" value="ASC"/>
    <property type="match status" value="1"/>
</dbReference>
<feature type="transmembrane region" description="Helical" evidence="13">
    <location>
        <begin position="110"/>
        <end position="131"/>
    </location>
</feature>
<feature type="compositionally biased region" description="Basic and acidic residues" evidence="12">
    <location>
        <begin position="52"/>
        <end position="74"/>
    </location>
</feature>
<accession>A0A8W8M2K2</accession>
<dbReference type="InterPro" id="IPR058687">
    <property type="entry name" value="Ig_NPHP4_1st"/>
</dbReference>
<keyword evidence="3 11" id="KW-0894">Sodium channel</keyword>
<dbReference type="GO" id="GO:0097546">
    <property type="term" value="C:ciliary base"/>
    <property type="evidence" value="ECO:0007669"/>
    <property type="project" value="TreeGrafter"/>
</dbReference>
<dbReference type="EnsemblMetazoa" id="G3028.1">
    <property type="protein sequence ID" value="G3028.1:cds"/>
    <property type="gene ID" value="G3028"/>
</dbReference>
<evidence type="ECO:0000256" key="11">
    <source>
        <dbReference type="RuleBase" id="RU000679"/>
    </source>
</evidence>
<evidence type="ECO:0000256" key="12">
    <source>
        <dbReference type="SAM" id="MobiDB-lite"/>
    </source>
</evidence>
<dbReference type="Pfam" id="PF26187">
    <property type="entry name" value="Ig_NPHP4_4th"/>
    <property type="match status" value="1"/>
</dbReference>
<dbReference type="InterPro" id="IPR020903">
    <property type="entry name" value="ENaC_CS"/>
</dbReference>
<evidence type="ECO:0000313" key="21">
    <source>
        <dbReference type="Proteomes" id="UP000005408"/>
    </source>
</evidence>
<dbReference type="InterPro" id="IPR001873">
    <property type="entry name" value="ENaC"/>
</dbReference>
<dbReference type="Gene3D" id="2.60.470.10">
    <property type="entry name" value="Acid-sensing ion channels like domains"/>
    <property type="match status" value="1"/>
</dbReference>
<reference evidence="20" key="1">
    <citation type="submission" date="2022-08" db="UniProtKB">
        <authorList>
            <consortium name="EnsemblMetazoa"/>
        </authorList>
    </citation>
    <scope>IDENTIFICATION</scope>
    <source>
        <strain evidence="20">05x7-T-G4-1.051#20</strain>
    </source>
</reference>
<keyword evidence="21" id="KW-1185">Reference proteome</keyword>
<evidence type="ECO:0000256" key="7">
    <source>
        <dbReference type="ARBA" id="ARBA00023065"/>
    </source>
</evidence>
<feature type="region of interest" description="Disordered" evidence="12">
    <location>
        <begin position="1508"/>
        <end position="1527"/>
    </location>
</feature>
<dbReference type="PRINTS" id="PR01078">
    <property type="entry name" value="AMINACHANNEL"/>
</dbReference>
<feature type="domain" description="NPHP4 Ig-like" evidence="19">
    <location>
        <begin position="1587"/>
        <end position="1736"/>
    </location>
</feature>
<dbReference type="Gene3D" id="1.10.287.770">
    <property type="entry name" value="YojJ-like"/>
    <property type="match status" value="1"/>
</dbReference>